<dbReference type="Proteomes" id="UP001233999">
    <property type="component" value="Unassembled WGS sequence"/>
</dbReference>
<accession>A0AAD8A6U5</accession>
<feature type="region of interest" description="Disordered" evidence="1">
    <location>
        <begin position="438"/>
        <end position="460"/>
    </location>
</feature>
<name>A0AAD8A6U5_DIPPU</name>
<evidence type="ECO:0000313" key="2">
    <source>
        <dbReference type="EMBL" id="KAJ9592847.1"/>
    </source>
</evidence>
<comment type="caution">
    <text evidence="2">The sequence shown here is derived from an EMBL/GenBank/DDBJ whole genome shotgun (WGS) entry which is preliminary data.</text>
</comment>
<dbReference type="AlphaFoldDB" id="A0AAD8A6U5"/>
<protein>
    <submittedName>
        <fullName evidence="2">Uncharacterized protein</fullName>
    </submittedName>
</protein>
<evidence type="ECO:0000313" key="3">
    <source>
        <dbReference type="Proteomes" id="UP001233999"/>
    </source>
</evidence>
<evidence type="ECO:0000256" key="1">
    <source>
        <dbReference type="SAM" id="MobiDB-lite"/>
    </source>
</evidence>
<sequence>MTNEYKNTSNDSFNGINKVLENKETKDFQKSNNGQEFQVMLMQTANCGIQMKSDSFVDDCLPPPRRRRRAKTSQKKCKQKLMRRWSNSEDRKRKCSPLPSPRLHIDSVGNVNNILESNHDNFLSKSDISLSDSKSKCNSVLPEIKICEDKDFINKSDYKKEPKIQDQEATNSKPEMQNKYCSNFTSSEFNNECNNLQELCKKSLSNEIKGPKLKYETKEDNIHSFVKKKHNNSLENNYVTDKLLLPQKLQDSNLMKKVFNKGNAKLNEIPMMKNSFSKDEAIPIKVPNKKNIMLLQKSNDTSIKCPTIKYGVTKPKAVKFHSQFTNEPKVRPKSAVTISNTQRKHELQDYIRPCSAEPYICKENENDNTLPFIQQDDTRTKKHTNVNCSNTSFPIPSINQENNIDFDELNEIPVTLSEGMTLIVHCVNINLIHENKEKQSPVREENVQQTDTNLDAPSYLDNNHRMEENFELRENSEVLPQVMTNVMPREVNDQSSNNMKYIKLPSVNDNEPTEGNEICIVVDPLQRSLSLPELAQIIIPEIHLQDPVSFAQSTTCIHTNDDMPVMMECCINSLLKNSHSNLDLFSLGSTWHLDESGQAVTYEEETLFSHIEVLRMELEQELGVDQFLRIYRQFQEIHETVSMADEAWQAATKILGPENTHLVGRVWQLVLADGIYNDENNF</sequence>
<reference evidence="2" key="1">
    <citation type="journal article" date="2023" name="IScience">
        <title>Live-bearing cockroach genome reveals convergent evolutionary mechanisms linked to viviparity in insects and beyond.</title>
        <authorList>
            <person name="Fouks B."/>
            <person name="Harrison M.C."/>
            <person name="Mikhailova A.A."/>
            <person name="Marchal E."/>
            <person name="English S."/>
            <person name="Carruthers M."/>
            <person name="Jennings E.C."/>
            <person name="Chiamaka E.L."/>
            <person name="Frigard R.A."/>
            <person name="Pippel M."/>
            <person name="Attardo G.M."/>
            <person name="Benoit J.B."/>
            <person name="Bornberg-Bauer E."/>
            <person name="Tobe S.S."/>
        </authorList>
    </citation>
    <scope>NUCLEOTIDE SEQUENCE</scope>
    <source>
        <strain evidence="2">Stay&amp;Tobe</strain>
    </source>
</reference>
<reference evidence="2" key="2">
    <citation type="submission" date="2023-05" db="EMBL/GenBank/DDBJ databases">
        <authorList>
            <person name="Fouks B."/>
        </authorList>
    </citation>
    <scope>NUCLEOTIDE SEQUENCE</scope>
    <source>
        <strain evidence="2">Stay&amp;Tobe</strain>
        <tissue evidence="2">Testes</tissue>
    </source>
</reference>
<organism evidence="2 3">
    <name type="scientific">Diploptera punctata</name>
    <name type="common">Pacific beetle cockroach</name>
    <dbReference type="NCBI Taxonomy" id="6984"/>
    <lineage>
        <taxon>Eukaryota</taxon>
        <taxon>Metazoa</taxon>
        <taxon>Ecdysozoa</taxon>
        <taxon>Arthropoda</taxon>
        <taxon>Hexapoda</taxon>
        <taxon>Insecta</taxon>
        <taxon>Pterygota</taxon>
        <taxon>Neoptera</taxon>
        <taxon>Polyneoptera</taxon>
        <taxon>Dictyoptera</taxon>
        <taxon>Blattodea</taxon>
        <taxon>Blaberoidea</taxon>
        <taxon>Blaberidae</taxon>
        <taxon>Diplopterinae</taxon>
        <taxon>Diploptera</taxon>
    </lineage>
</organism>
<proteinExistence type="predicted"/>
<feature type="region of interest" description="Disordered" evidence="1">
    <location>
        <begin position="82"/>
        <end position="101"/>
    </location>
</feature>
<dbReference type="EMBL" id="JASPKZ010003800">
    <property type="protein sequence ID" value="KAJ9592847.1"/>
    <property type="molecule type" value="Genomic_DNA"/>
</dbReference>
<gene>
    <name evidence="2" type="ORF">L9F63_015490</name>
</gene>
<keyword evidence="3" id="KW-1185">Reference proteome</keyword>